<keyword evidence="1" id="KW-1133">Transmembrane helix</keyword>
<gene>
    <name evidence="2" type="ORF">EJN90_03385</name>
</gene>
<organism evidence="2 3">
    <name type="scientific">Jeotgalibaca ciconiae</name>
    <dbReference type="NCBI Taxonomy" id="2496265"/>
    <lineage>
        <taxon>Bacteria</taxon>
        <taxon>Bacillati</taxon>
        <taxon>Bacillota</taxon>
        <taxon>Bacilli</taxon>
        <taxon>Lactobacillales</taxon>
        <taxon>Carnobacteriaceae</taxon>
        <taxon>Jeotgalibaca</taxon>
    </lineage>
</organism>
<accession>A0A3Q9BJJ4</accession>
<keyword evidence="1" id="KW-0472">Membrane</keyword>
<dbReference type="AlphaFoldDB" id="A0A3Q9BJJ4"/>
<feature type="transmembrane region" description="Helical" evidence="1">
    <location>
        <begin position="52"/>
        <end position="70"/>
    </location>
</feature>
<evidence type="ECO:0000313" key="2">
    <source>
        <dbReference type="EMBL" id="AZP03785.1"/>
    </source>
</evidence>
<feature type="transmembrane region" description="Helical" evidence="1">
    <location>
        <begin position="76"/>
        <end position="92"/>
    </location>
</feature>
<sequence>MFENNFNLVAYFLGCSSLFGAMQNPETSSIWWLLIGLCSMILFIFSNEKLPFLGVDIVNLVVLALLIQLLPNYLGFYLNVIVIVALFFLLFIKNKLYKKYATQ</sequence>
<dbReference type="EMBL" id="CP034465">
    <property type="protein sequence ID" value="AZP03785.1"/>
    <property type="molecule type" value="Genomic_DNA"/>
</dbReference>
<evidence type="ECO:0000256" key="1">
    <source>
        <dbReference type="SAM" id="Phobius"/>
    </source>
</evidence>
<evidence type="ECO:0000313" key="3">
    <source>
        <dbReference type="Proteomes" id="UP000273326"/>
    </source>
</evidence>
<dbReference type="Proteomes" id="UP000273326">
    <property type="component" value="Chromosome"/>
</dbReference>
<proteinExistence type="predicted"/>
<dbReference type="OrthoDB" id="2166287at2"/>
<name>A0A3Q9BJJ4_9LACT</name>
<keyword evidence="3" id="KW-1185">Reference proteome</keyword>
<reference evidence="3" key="1">
    <citation type="submission" date="2018-12" db="EMBL/GenBank/DDBJ databases">
        <title>Complete genome sequencing of Jeotgalibaca sp. H21T32.</title>
        <authorList>
            <person name="Bae J.-W."/>
            <person name="Lee S.-Y."/>
        </authorList>
    </citation>
    <scope>NUCLEOTIDE SEQUENCE [LARGE SCALE GENOMIC DNA]</scope>
    <source>
        <strain evidence="3">H21T32</strain>
    </source>
</reference>
<feature type="transmembrane region" description="Helical" evidence="1">
    <location>
        <begin position="30"/>
        <end position="45"/>
    </location>
</feature>
<protein>
    <submittedName>
        <fullName evidence="2">Uncharacterized protein</fullName>
    </submittedName>
</protein>
<keyword evidence="1" id="KW-0812">Transmembrane</keyword>
<dbReference type="RefSeq" id="WP_126108870.1">
    <property type="nucleotide sequence ID" value="NZ_CP034465.1"/>
</dbReference>
<dbReference type="KEGG" id="jeh:EJN90_03385"/>